<organism evidence="8 12">
    <name type="scientific">Bacteroides intestinalis</name>
    <dbReference type="NCBI Taxonomy" id="329854"/>
    <lineage>
        <taxon>Bacteria</taxon>
        <taxon>Pseudomonadati</taxon>
        <taxon>Bacteroidota</taxon>
        <taxon>Bacteroidia</taxon>
        <taxon>Bacteroidales</taxon>
        <taxon>Bacteroidaceae</taxon>
        <taxon>Bacteroides</taxon>
    </lineage>
</organism>
<keyword evidence="3" id="KW-0237">DNA synthesis</keyword>
<evidence type="ECO:0000256" key="2">
    <source>
        <dbReference type="ARBA" id="ARBA00012274"/>
    </source>
</evidence>
<evidence type="ECO:0000313" key="7">
    <source>
        <dbReference type="EMBL" id="RGT58244.1"/>
    </source>
</evidence>
<comment type="catalytic activity">
    <reaction evidence="5">
        <text>a 2'-deoxyribonucleoside 5'-diphosphate + [thioredoxin]-disulfide + H2O = a ribonucleoside 5'-diphosphate + [thioredoxin]-dithiol</text>
        <dbReference type="Rhea" id="RHEA:23252"/>
        <dbReference type="Rhea" id="RHEA-COMP:10698"/>
        <dbReference type="Rhea" id="RHEA-COMP:10700"/>
        <dbReference type="ChEBI" id="CHEBI:15377"/>
        <dbReference type="ChEBI" id="CHEBI:29950"/>
        <dbReference type="ChEBI" id="CHEBI:50058"/>
        <dbReference type="ChEBI" id="CHEBI:57930"/>
        <dbReference type="ChEBI" id="CHEBI:73316"/>
        <dbReference type="EC" id="1.17.4.1"/>
    </reaction>
</comment>
<dbReference type="EMBL" id="QRPE01000017">
    <property type="protein sequence ID" value="RHL91612.1"/>
    <property type="molecule type" value="Genomic_DNA"/>
</dbReference>
<evidence type="ECO:0000313" key="8">
    <source>
        <dbReference type="EMBL" id="RHL91612.1"/>
    </source>
</evidence>
<dbReference type="Pfam" id="PF12637">
    <property type="entry name" value="TSCPD"/>
    <property type="match status" value="1"/>
</dbReference>
<comment type="caution">
    <text evidence="8">The sequence shown here is derived from an EMBL/GenBank/DDBJ whole genome shotgun (WGS) entry which is preliminary data.</text>
</comment>
<dbReference type="AlphaFoldDB" id="A0A3E4IKU5"/>
<dbReference type="EMBL" id="QRWT01000001">
    <property type="protein sequence ID" value="RGT58244.1"/>
    <property type="molecule type" value="Genomic_DNA"/>
</dbReference>
<evidence type="ECO:0000313" key="9">
    <source>
        <dbReference type="EMBL" id="RHN06453.1"/>
    </source>
</evidence>
<dbReference type="EC" id="1.17.4.1" evidence="2"/>
<dbReference type="GO" id="GO:0071897">
    <property type="term" value="P:DNA biosynthetic process"/>
    <property type="evidence" value="ECO:0007669"/>
    <property type="project" value="UniProtKB-KW"/>
</dbReference>
<dbReference type="RefSeq" id="WP_007663169.1">
    <property type="nucleotide sequence ID" value="NZ_BAABZC010000001.1"/>
</dbReference>
<dbReference type="GeneID" id="26159827"/>
<feature type="domain" description="TSCPD" evidence="6">
    <location>
        <begin position="4"/>
        <end position="78"/>
    </location>
</feature>
<evidence type="ECO:0000313" key="10">
    <source>
        <dbReference type="EMBL" id="RYT80116.1"/>
    </source>
</evidence>
<comment type="similarity">
    <text evidence="1">Belongs to the ribonucleoside diphosphate reductase class-2 family.</text>
</comment>
<keyword evidence="14" id="KW-1185">Reference proteome</keyword>
<dbReference type="InterPro" id="IPR024434">
    <property type="entry name" value="TSCPD_dom"/>
</dbReference>
<name>A0A3E4IKU5_9BACE</name>
<dbReference type="EMBL" id="QRQM01000012">
    <property type="protein sequence ID" value="RHN06453.1"/>
    <property type="molecule type" value="Genomic_DNA"/>
</dbReference>
<dbReference type="Proteomes" id="UP000285013">
    <property type="component" value="Unassembled WGS sequence"/>
</dbReference>
<dbReference type="NCBIfam" id="TIGR03905">
    <property type="entry name" value="TIGR03905_4_Cys"/>
    <property type="match status" value="1"/>
</dbReference>
<sequence>MKYTYKTQGTCSSHIELEIEDNIITDIAFWGGCNGNLQGISRLVKGMPVNDVISRLEGIRCGGRPTSCPDQLCRALHEMGF</sequence>
<reference evidence="11 12" key="1">
    <citation type="submission" date="2018-08" db="EMBL/GenBank/DDBJ databases">
        <title>A genome reference for cultivated species of the human gut microbiota.</title>
        <authorList>
            <person name="Zou Y."/>
            <person name="Xue W."/>
            <person name="Luo G."/>
        </authorList>
    </citation>
    <scope>NUCLEOTIDE SEQUENCE [LARGE SCALE GENOMIC DNA]</scope>
    <source>
        <strain evidence="7 11">AF19-10AC</strain>
        <strain evidence="9 13">AF31-23</strain>
        <strain evidence="8 12">AF36-16BH</strain>
    </source>
</reference>
<proteinExistence type="inferred from homology"/>
<evidence type="ECO:0000313" key="13">
    <source>
        <dbReference type="Proteomes" id="UP000286003"/>
    </source>
</evidence>
<dbReference type="EMBL" id="RCXO01000013">
    <property type="protein sequence ID" value="RYT80116.1"/>
    <property type="molecule type" value="Genomic_DNA"/>
</dbReference>
<dbReference type="GO" id="GO:0000166">
    <property type="term" value="F:nucleotide binding"/>
    <property type="evidence" value="ECO:0007669"/>
    <property type="project" value="UniProtKB-KW"/>
</dbReference>
<evidence type="ECO:0000256" key="1">
    <source>
        <dbReference type="ARBA" id="ARBA00007405"/>
    </source>
</evidence>
<dbReference type="Proteomes" id="UP000286003">
    <property type="component" value="Unassembled WGS sequence"/>
</dbReference>
<accession>A0A3E4IKU5</accession>
<keyword evidence="4" id="KW-0547">Nucleotide-binding</keyword>
<dbReference type="InterPro" id="IPR023806">
    <property type="entry name" value="CHP03905"/>
</dbReference>
<protein>
    <recommendedName>
        <fullName evidence="2">ribonucleoside-diphosphate reductase</fullName>
        <ecNumber evidence="2">1.17.4.1</ecNumber>
    </recommendedName>
</protein>
<reference evidence="10 14" key="2">
    <citation type="journal article" date="2019" name="Science, e1252229">
        <title>Invertible promoters mediate bacterial phase variation, antibiotic resistance, and host adaptation in the gut.</title>
        <authorList>
            <person name="Jiang X."/>
            <person name="Hall A.B."/>
            <person name="Arthur T.D."/>
            <person name="Plichta D.R."/>
            <person name="Covington C.T."/>
            <person name="Poyet M."/>
            <person name="Crothers J."/>
            <person name="Moses P.L."/>
            <person name="Tolonen A.C."/>
            <person name="Vlamakis H."/>
            <person name="Alm E.J."/>
            <person name="Xavier R.J."/>
        </authorList>
    </citation>
    <scope>NUCLEOTIDE SEQUENCE [LARGE SCALE GENOMIC DNA]</scope>
    <source>
        <strain evidence="14">bf_0095</strain>
        <strain evidence="10">Bf_0095</strain>
    </source>
</reference>
<dbReference type="Proteomes" id="UP000284772">
    <property type="component" value="Unassembled WGS sequence"/>
</dbReference>
<gene>
    <name evidence="7" type="ORF">DWX27_00590</name>
    <name evidence="9" type="ORF">DWZ32_11575</name>
    <name evidence="8" type="ORF">DWZ95_14370</name>
    <name evidence="10" type="ORF">EAJ06_11185</name>
</gene>
<evidence type="ECO:0000259" key="6">
    <source>
        <dbReference type="Pfam" id="PF12637"/>
    </source>
</evidence>
<evidence type="ECO:0000313" key="11">
    <source>
        <dbReference type="Proteomes" id="UP000284772"/>
    </source>
</evidence>
<dbReference type="OrthoDB" id="9801525at2"/>
<dbReference type="GO" id="GO:0004748">
    <property type="term" value="F:ribonucleoside-diphosphate reductase activity, thioredoxin disulfide as acceptor"/>
    <property type="evidence" value="ECO:0007669"/>
    <property type="project" value="UniProtKB-EC"/>
</dbReference>
<dbReference type="Proteomes" id="UP000291191">
    <property type="component" value="Unassembled WGS sequence"/>
</dbReference>
<evidence type="ECO:0000256" key="5">
    <source>
        <dbReference type="ARBA" id="ARBA00047754"/>
    </source>
</evidence>
<evidence type="ECO:0000313" key="12">
    <source>
        <dbReference type="Proteomes" id="UP000285013"/>
    </source>
</evidence>
<evidence type="ECO:0000256" key="3">
    <source>
        <dbReference type="ARBA" id="ARBA00022634"/>
    </source>
</evidence>
<evidence type="ECO:0000256" key="4">
    <source>
        <dbReference type="ARBA" id="ARBA00022741"/>
    </source>
</evidence>
<evidence type="ECO:0000313" key="14">
    <source>
        <dbReference type="Proteomes" id="UP000291191"/>
    </source>
</evidence>